<comment type="caution">
    <text evidence="1">The sequence shown here is derived from an EMBL/GenBank/DDBJ whole genome shotgun (WGS) entry which is preliminary data.</text>
</comment>
<gene>
    <name evidence="1" type="ORF">PACLA_8A053682</name>
</gene>
<protein>
    <submittedName>
        <fullName evidence="1">Uncharacterized protein</fullName>
    </submittedName>
</protein>
<keyword evidence="2" id="KW-1185">Reference proteome</keyword>
<dbReference type="Proteomes" id="UP001152795">
    <property type="component" value="Unassembled WGS sequence"/>
</dbReference>
<dbReference type="EMBL" id="CACRXK020024916">
    <property type="protein sequence ID" value="CAB4039072.1"/>
    <property type="molecule type" value="Genomic_DNA"/>
</dbReference>
<sequence>VANRRLRKSSAYRQCQNKLLQDEINAKHARIRILSAQATTTHANLASLVSTLDFIHLKNISDRENSKKLNQHQRVQDRKLFRLNAEQKHSNTIDPNAV</sequence>
<organism evidence="1 2">
    <name type="scientific">Paramuricea clavata</name>
    <name type="common">Red gorgonian</name>
    <name type="synonym">Violescent sea-whip</name>
    <dbReference type="NCBI Taxonomy" id="317549"/>
    <lineage>
        <taxon>Eukaryota</taxon>
        <taxon>Metazoa</taxon>
        <taxon>Cnidaria</taxon>
        <taxon>Anthozoa</taxon>
        <taxon>Octocorallia</taxon>
        <taxon>Malacalcyonacea</taxon>
        <taxon>Plexauridae</taxon>
        <taxon>Paramuricea</taxon>
    </lineage>
</organism>
<evidence type="ECO:0000313" key="2">
    <source>
        <dbReference type="Proteomes" id="UP001152795"/>
    </source>
</evidence>
<name>A0A6S7LN92_PARCT</name>
<dbReference type="AlphaFoldDB" id="A0A6S7LN92"/>
<evidence type="ECO:0000313" key="1">
    <source>
        <dbReference type="EMBL" id="CAB4039072.1"/>
    </source>
</evidence>
<feature type="non-terminal residue" evidence="1">
    <location>
        <position position="1"/>
    </location>
</feature>
<reference evidence="1" key="1">
    <citation type="submission" date="2020-04" db="EMBL/GenBank/DDBJ databases">
        <authorList>
            <person name="Alioto T."/>
            <person name="Alioto T."/>
            <person name="Gomez Garrido J."/>
        </authorList>
    </citation>
    <scope>NUCLEOTIDE SEQUENCE</scope>
    <source>
        <strain evidence="1">A484AB</strain>
    </source>
</reference>
<proteinExistence type="predicted"/>
<accession>A0A6S7LN92</accession>
<feature type="non-terminal residue" evidence="1">
    <location>
        <position position="98"/>
    </location>
</feature>